<protein>
    <submittedName>
        <fullName evidence="8">G-protein coupled receptors family 2 profile 2 domain-containing protein</fullName>
    </submittedName>
</protein>
<reference evidence="8 9" key="1">
    <citation type="submission" date="2024-09" db="EMBL/GenBank/DDBJ databases">
        <title>Itraconazole resistance in Madurella fahalii resulting from another homologue of gene encoding cytochrome P450 14-alpha sterol demethylase (CYP51).</title>
        <authorList>
            <person name="Yoshioka I."/>
            <person name="Fahal A.H."/>
            <person name="Kaneko S."/>
            <person name="Yaguchi T."/>
        </authorList>
    </citation>
    <scope>NUCLEOTIDE SEQUENCE [LARGE SCALE GENOMIC DNA]</scope>
    <source>
        <strain evidence="8 9">IFM 68171</strain>
    </source>
</reference>
<evidence type="ECO:0000313" key="9">
    <source>
        <dbReference type="Proteomes" id="UP001628179"/>
    </source>
</evidence>
<evidence type="ECO:0000256" key="4">
    <source>
        <dbReference type="ARBA" id="ARBA00023136"/>
    </source>
</evidence>
<dbReference type="PANTHER" id="PTHR23112:SF0">
    <property type="entry name" value="TRANSMEMBRANE PROTEIN 116"/>
    <property type="match status" value="1"/>
</dbReference>
<keyword evidence="3 6" id="KW-1133">Transmembrane helix</keyword>
<dbReference type="PANTHER" id="PTHR23112">
    <property type="entry name" value="G PROTEIN-COUPLED RECEPTOR 157-RELATED"/>
    <property type="match status" value="1"/>
</dbReference>
<feature type="transmembrane region" description="Helical" evidence="6">
    <location>
        <begin position="61"/>
        <end position="81"/>
    </location>
</feature>
<keyword evidence="4 6" id="KW-0472">Membrane</keyword>
<evidence type="ECO:0000256" key="3">
    <source>
        <dbReference type="ARBA" id="ARBA00022989"/>
    </source>
</evidence>
<feature type="transmembrane region" description="Helical" evidence="6">
    <location>
        <begin position="180"/>
        <end position="203"/>
    </location>
</feature>
<evidence type="ECO:0000256" key="2">
    <source>
        <dbReference type="ARBA" id="ARBA00022692"/>
    </source>
</evidence>
<feature type="domain" description="G-protein coupled receptors family 2 profile 2" evidence="7">
    <location>
        <begin position="24"/>
        <end position="207"/>
    </location>
</feature>
<feature type="transmembrane region" description="Helical" evidence="6">
    <location>
        <begin position="398"/>
        <end position="417"/>
    </location>
</feature>
<dbReference type="SUPFAM" id="SSF81321">
    <property type="entry name" value="Family A G protein-coupled receptor-like"/>
    <property type="match status" value="1"/>
</dbReference>
<evidence type="ECO:0000256" key="6">
    <source>
        <dbReference type="SAM" id="Phobius"/>
    </source>
</evidence>
<dbReference type="Gene3D" id="1.20.1070.10">
    <property type="entry name" value="Rhodopsin 7-helix transmembrane proteins"/>
    <property type="match status" value="1"/>
</dbReference>
<feature type="compositionally biased region" description="Low complexity" evidence="5">
    <location>
        <begin position="308"/>
        <end position="324"/>
    </location>
</feature>
<sequence length="552" mass="60501">MDGLRIVPGESGYMNLTAAERDTIQHVERFGASISLVGVVFIFIAYFFFKRVRTIPNTFIFFASVANVGASIACLIGYAGILAGDSSALCQAQAFLLEMFMQSDPWWSFAMAVNVYMVFFMAYHPNYNHMWLYCLLCFGLPALPALICLVYAPNGERIYGNATLWCWIGDNYNQLRIFTYYLPIWMCTVLSAVIYVAVGYHVFHQRNQLRNLTLSNQAKDTSGIELEGSSEKGRQASYGTVTTVVQVTAEPSSRHSQVTLPLTPAASITPVLPKIQSTPRLHPWASHDEDNDEDDDEEEVDDLEQRRSSPAARASPAANNNSSNNHHHRTPHPNPFTTTTITTANNTNPNNQPRKSARPFRSSRSRSNRSSNSNSSNKVALWSRFTAKLASLDPVKLAYLRTSFVFAISVLVTWTPSSINRVYALAYPARTSYALNLAGAVVLPLQGVWNAVIFAATSWGVLREEVAGLLRRKRGRPLLMFLGSTGVRCGAGSVLRLGEGAGYGEAGGDGGYVRGPGGSGLVDAQELVRVGTHPRSAHRAVGNVRVFRGGSL</sequence>
<keyword evidence="2 6" id="KW-0812">Transmembrane</keyword>
<dbReference type="InterPro" id="IPR017981">
    <property type="entry name" value="GPCR_2-like_7TM"/>
</dbReference>
<dbReference type="GeneID" id="98171646"/>
<proteinExistence type="predicted"/>
<dbReference type="Pfam" id="PF00002">
    <property type="entry name" value="7tm_2"/>
    <property type="match status" value="1"/>
</dbReference>
<evidence type="ECO:0000313" key="8">
    <source>
        <dbReference type="EMBL" id="GAB1310691.1"/>
    </source>
</evidence>
<feature type="transmembrane region" description="Helical" evidence="6">
    <location>
        <begin position="106"/>
        <end position="123"/>
    </location>
</feature>
<dbReference type="RefSeq" id="XP_070912424.1">
    <property type="nucleotide sequence ID" value="XM_071056323.1"/>
</dbReference>
<organism evidence="8 9">
    <name type="scientific">Madurella fahalii</name>
    <dbReference type="NCBI Taxonomy" id="1157608"/>
    <lineage>
        <taxon>Eukaryota</taxon>
        <taxon>Fungi</taxon>
        <taxon>Dikarya</taxon>
        <taxon>Ascomycota</taxon>
        <taxon>Pezizomycotina</taxon>
        <taxon>Sordariomycetes</taxon>
        <taxon>Sordariomycetidae</taxon>
        <taxon>Sordariales</taxon>
        <taxon>Sordariales incertae sedis</taxon>
        <taxon>Madurella</taxon>
    </lineage>
</organism>
<feature type="compositionally biased region" description="Low complexity" evidence="5">
    <location>
        <begin position="335"/>
        <end position="351"/>
    </location>
</feature>
<dbReference type="Proteomes" id="UP001628179">
    <property type="component" value="Unassembled WGS sequence"/>
</dbReference>
<feature type="transmembrane region" description="Helical" evidence="6">
    <location>
        <begin position="130"/>
        <end position="152"/>
    </location>
</feature>
<dbReference type="InterPro" id="IPR000832">
    <property type="entry name" value="GPCR_2_secretin-like"/>
</dbReference>
<name>A0ABQ0FYV9_9PEZI</name>
<gene>
    <name evidence="8" type="ORF">MFIFM68171_00901</name>
</gene>
<dbReference type="EMBL" id="BAAFSV010000001">
    <property type="protein sequence ID" value="GAB1310691.1"/>
    <property type="molecule type" value="Genomic_DNA"/>
</dbReference>
<evidence type="ECO:0000256" key="1">
    <source>
        <dbReference type="ARBA" id="ARBA00004141"/>
    </source>
</evidence>
<dbReference type="PROSITE" id="PS50261">
    <property type="entry name" value="G_PROTEIN_RECEP_F2_4"/>
    <property type="match status" value="1"/>
</dbReference>
<evidence type="ECO:0000256" key="5">
    <source>
        <dbReference type="SAM" id="MobiDB-lite"/>
    </source>
</evidence>
<accession>A0ABQ0FYV9</accession>
<feature type="region of interest" description="Disordered" evidence="5">
    <location>
        <begin position="277"/>
        <end position="376"/>
    </location>
</feature>
<feature type="transmembrane region" description="Helical" evidence="6">
    <location>
        <begin position="30"/>
        <end position="49"/>
    </location>
</feature>
<feature type="transmembrane region" description="Helical" evidence="6">
    <location>
        <begin position="437"/>
        <end position="462"/>
    </location>
</feature>
<keyword evidence="8" id="KW-0675">Receptor</keyword>
<evidence type="ECO:0000259" key="7">
    <source>
        <dbReference type="PROSITE" id="PS50261"/>
    </source>
</evidence>
<feature type="compositionally biased region" description="Basic residues" evidence="5">
    <location>
        <begin position="355"/>
        <end position="367"/>
    </location>
</feature>
<comment type="caution">
    <text evidence="8">The sequence shown here is derived from an EMBL/GenBank/DDBJ whole genome shotgun (WGS) entry which is preliminary data.</text>
</comment>
<comment type="subcellular location">
    <subcellularLocation>
        <location evidence="1">Membrane</location>
        <topology evidence="1">Multi-pass membrane protein</topology>
    </subcellularLocation>
</comment>
<keyword evidence="9" id="KW-1185">Reference proteome</keyword>
<feature type="compositionally biased region" description="Acidic residues" evidence="5">
    <location>
        <begin position="289"/>
        <end position="302"/>
    </location>
</feature>